<evidence type="ECO:0000313" key="4">
    <source>
        <dbReference type="Proteomes" id="UP000245959"/>
    </source>
</evidence>
<accession>A0A2U1ADE5</accession>
<protein>
    <submittedName>
        <fullName evidence="3">Glucose-1-phosphate cytidylyltransferase</fullName>
    </submittedName>
</protein>
<evidence type="ECO:0000259" key="1">
    <source>
        <dbReference type="Pfam" id="PF00483"/>
    </source>
</evidence>
<reference evidence="3 4" key="1">
    <citation type="submission" date="2018-04" db="EMBL/GenBank/DDBJ databases">
        <title>Genomic Encyclopedia of Type Strains, Phase IV (KMG-IV): sequencing the most valuable type-strain genomes for metagenomic binning, comparative biology and taxonomic classification.</title>
        <authorList>
            <person name="Goeker M."/>
        </authorList>
    </citation>
    <scope>NUCLEOTIDE SEQUENCE [LARGE SCALE GENOMIC DNA]</scope>
    <source>
        <strain evidence="3 4">DSM 14823</strain>
    </source>
</reference>
<evidence type="ECO:0000313" key="3">
    <source>
        <dbReference type="EMBL" id="PVY33587.1"/>
    </source>
</evidence>
<reference evidence="2 5" key="2">
    <citation type="submission" date="2020-04" db="EMBL/GenBank/DDBJ databases">
        <authorList>
            <person name="Hitch T.C.A."/>
            <person name="Wylensek D."/>
            <person name="Clavel T."/>
        </authorList>
    </citation>
    <scope>NUCLEOTIDE SEQUENCE [LARGE SCALE GENOMIC DNA]</scope>
    <source>
        <strain evidence="2 5">COR2-253-APC-1A</strain>
    </source>
</reference>
<dbReference type="RefSeq" id="WP_116885908.1">
    <property type="nucleotide sequence ID" value="NZ_CABMMC010000163.1"/>
</dbReference>
<keyword evidence="4" id="KW-1185">Reference proteome</keyword>
<dbReference type="PANTHER" id="PTHR47183:SF1">
    <property type="entry name" value="GLUCOSE-1-PHOSPHATE CYTIDYLYLTRANSFERASE"/>
    <property type="match status" value="1"/>
</dbReference>
<dbReference type="Gene3D" id="3.90.550.10">
    <property type="entry name" value="Spore Coat Polysaccharide Biosynthesis Protein SpsA, Chain A"/>
    <property type="match status" value="1"/>
</dbReference>
<dbReference type="GeneID" id="78297169"/>
<comment type="caution">
    <text evidence="3">The sequence shown here is derived from an EMBL/GenBank/DDBJ whole genome shotgun (WGS) entry which is preliminary data.</text>
</comment>
<dbReference type="PANTHER" id="PTHR47183">
    <property type="entry name" value="GLUCOSE-1-PHOSPHATE CYTIDYLYLTRANSFERASE-RELATED"/>
    <property type="match status" value="1"/>
</dbReference>
<dbReference type="GO" id="GO:0047343">
    <property type="term" value="F:glucose-1-phosphate cytidylyltransferase activity"/>
    <property type="evidence" value="ECO:0007669"/>
    <property type="project" value="InterPro"/>
</dbReference>
<dbReference type="InterPro" id="IPR005835">
    <property type="entry name" value="NTP_transferase_dom"/>
</dbReference>
<dbReference type="InterPro" id="IPR013446">
    <property type="entry name" value="G1P_cyt_trans-like"/>
</dbReference>
<evidence type="ECO:0000313" key="2">
    <source>
        <dbReference type="EMBL" id="NMD85919.1"/>
    </source>
</evidence>
<proteinExistence type="predicted"/>
<dbReference type="EMBL" id="JABAEW010000006">
    <property type="protein sequence ID" value="NMD85919.1"/>
    <property type="molecule type" value="Genomic_DNA"/>
</dbReference>
<dbReference type="InterPro" id="IPR029044">
    <property type="entry name" value="Nucleotide-diphossugar_trans"/>
</dbReference>
<dbReference type="CDD" id="cd02524">
    <property type="entry name" value="G1P_cytidylyltransferase"/>
    <property type="match status" value="1"/>
</dbReference>
<dbReference type="Proteomes" id="UP000245959">
    <property type="component" value="Unassembled WGS sequence"/>
</dbReference>
<name>A0A2U1ADE5_9BACT</name>
<dbReference type="AlphaFoldDB" id="A0A2U1ADE5"/>
<gene>
    <name evidence="3" type="ORF">C8D82_1506</name>
    <name evidence="2" type="ORF">HF882_04905</name>
</gene>
<evidence type="ECO:0000313" key="5">
    <source>
        <dbReference type="Proteomes" id="UP000576225"/>
    </source>
</evidence>
<dbReference type="Pfam" id="PF00483">
    <property type="entry name" value="NTP_transferase"/>
    <property type="match status" value="1"/>
</dbReference>
<keyword evidence="3" id="KW-0548">Nucleotidyltransferase</keyword>
<sequence>MSAKQAELPPVMILCGGQGTRLRDLTELLPKPMVPIGEQPVLWHIMRGFAAFGCRRFILCLGYKREEFIDYFLNFQARSCDMTITLGRKNGIVYHGSSAEADWEVTLADTGIDTMTGGRVLRASRYLKPQDREFFLTYGDGVADIDVAALLEFHRRNGKQLTVSAVHPEGRFGEMQLDDRGGIIGFTEKKVRSEGRVNGGFMVLERDFVARYLERREDCYFEQRPMAEALRDGEMAAYRHEGFWQCMDTPREHRILNELWESGNAPWCRFWQEGE</sequence>
<dbReference type="OrthoDB" id="9801899at2"/>
<organism evidence="3 4">
    <name type="scientific">Victivallis vadensis</name>
    <dbReference type="NCBI Taxonomy" id="172901"/>
    <lineage>
        <taxon>Bacteria</taxon>
        <taxon>Pseudomonadati</taxon>
        <taxon>Lentisphaerota</taxon>
        <taxon>Lentisphaeria</taxon>
        <taxon>Victivallales</taxon>
        <taxon>Victivallaceae</taxon>
        <taxon>Victivallis</taxon>
    </lineage>
</organism>
<dbReference type="Proteomes" id="UP000576225">
    <property type="component" value="Unassembled WGS sequence"/>
</dbReference>
<dbReference type="SUPFAM" id="SSF53448">
    <property type="entry name" value="Nucleotide-diphospho-sugar transferases"/>
    <property type="match status" value="1"/>
</dbReference>
<keyword evidence="3" id="KW-0808">Transferase</keyword>
<dbReference type="EMBL" id="QEKH01000050">
    <property type="protein sequence ID" value="PVY33587.1"/>
    <property type="molecule type" value="Genomic_DNA"/>
</dbReference>
<feature type="domain" description="Nucleotidyl transferase" evidence="1">
    <location>
        <begin position="12"/>
        <end position="235"/>
    </location>
</feature>